<proteinExistence type="predicted"/>
<name>A0A2I0IHG4_PUNGR</name>
<comment type="caution">
    <text evidence="1">The sequence shown here is derived from an EMBL/GenBank/DDBJ whole genome shotgun (WGS) entry which is preliminary data.</text>
</comment>
<dbReference type="InterPro" id="IPR001611">
    <property type="entry name" value="Leu-rich_rpt"/>
</dbReference>
<dbReference type="Pfam" id="PF00560">
    <property type="entry name" value="LRR_1"/>
    <property type="match status" value="1"/>
</dbReference>
<dbReference type="EMBL" id="PGOL01003048">
    <property type="protein sequence ID" value="PKI43449.1"/>
    <property type="molecule type" value="Genomic_DNA"/>
</dbReference>
<dbReference type="SUPFAM" id="SSF52058">
    <property type="entry name" value="L domain-like"/>
    <property type="match status" value="1"/>
</dbReference>
<reference evidence="1 2" key="1">
    <citation type="submission" date="2017-11" db="EMBL/GenBank/DDBJ databases">
        <title>De-novo sequencing of pomegranate (Punica granatum L.) genome.</title>
        <authorList>
            <person name="Akparov Z."/>
            <person name="Amiraslanov A."/>
            <person name="Hajiyeva S."/>
            <person name="Abbasov M."/>
            <person name="Kaur K."/>
            <person name="Hamwieh A."/>
            <person name="Solovyev V."/>
            <person name="Salamov A."/>
            <person name="Braich B."/>
            <person name="Kosarev P."/>
            <person name="Mahmoud A."/>
            <person name="Hajiyev E."/>
            <person name="Babayeva S."/>
            <person name="Izzatullayeva V."/>
            <person name="Mammadov A."/>
            <person name="Mammadov A."/>
            <person name="Sharifova S."/>
            <person name="Ojaghi J."/>
            <person name="Eynullazada K."/>
            <person name="Bayramov B."/>
            <person name="Abdulazimova A."/>
            <person name="Shahmuradov I."/>
        </authorList>
    </citation>
    <scope>NUCLEOTIDE SEQUENCE [LARGE SCALE GENOMIC DNA]</scope>
    <source>
        <strain evidence="2">cv. AG2017</strain>
        <tissue evidence="1">Leaf</tissue>
    </source>
</reference>
<evidence type="ECO:0000313" key="2">
    <source>
        <dbReference type="Proteomes" id="UP000233551"/>
    </source>
</evidence>
<organism evidence="1 2">
    <name type="scientific">Punica granatum</name>
    <name type="common">Pomegranate</name>
    <dbReference type="NCBI Taxonomy" id="22663"/>
    <lineage>
        <taxon>Eukaryota</taxon>
        <taxon>Viridiplantae</taxon>
        <taxon>Streptophyta</taxon>
        <taxon>Embryophyta</taxon>
        <taxon>Tracheophyta</taxon>
        <taxon>Spermatophyta</taxon>
        <taxon>Magnoliopsida</taxon>
        <taxon>eudicotyledons</taxon>
        <taxon>Gunneridae</taxon>
        <taxon>Pentapetalae</taxon>
        <taxon>rosids</taxon>
        <taxon>malvids</taxon>
        <taxon>Myrtales</taxon>
        <taxon>Lythraceae</taxon>
        <taxon>Punica</taxon>
    </lineage>
</organism>
<dbReference type="InterPro" id="IPR032675">
    <property type="entry name" value="LRR_dom_sf"/>
</dbReference>
<dbReference type="OrthoDB" id="772719at2759"/>
<gene>
    <name evidence="1" type="ORF">CRG98_036206</name>
</gene>
<protein>
    <submittedName>
        <fullName evidence="1">Uncharacterized protein</fullName>
    </submittedName>
</protein>
<dbReference type="AlphaFoldDB" id="A0A2I0IHG4"/>
<dbReference type="PANTHER" id="PTHR48007">
    <property type="entry name" value="LEUCINE-RICH REPEAT RECEPTOR-LIKE PROTEIN KINASE PXC1"/>
    <property type="match status" value="1"/>
</dbReference>
<dbReference type="GeneID" id="116193040"/>
<accession>A0A2I0IHG4</accession>
<dbReference type="Proteomes" id="UP000233551">
    <property type="component" value="Unassembled WGS sequence"/>
</dbReference>
<dbReference type="PANTHER" id="PTHR48007:SF40">
    <property type="entry name" value="SERINE-THREONINE_TYROSINE-PROTEIN KINASE CATALYTIC DOMAIN-CONTAINING PROTEIN"/>
    <property type="match status" value="1"/>
</dbReference>
<dbReference type="Gene3D" id="3.80.10.10">
    <property type="entry name" value="Ribonuclease Inhibitor"/>
    <property type="match status" value="1"/>
</dbReference>
<dbReference type="STRING" id="22663.A0A2I0IHG4"/>
<evidence type="ECO:0000313" key="1">
    <source>
        <dbReference type="EMBL" id="PKI43449.1"/>
    </source>
</evidence>
<dbReference type="InterPro" id="IPR046959">
    <property type="entry name" value="PRK1-6/SRF4-like"/>
</dbReference>
<keyword evidence="2" id="KW-1185">Reference proteome</keyword>
<sequence>MYSKFLSDGSFVSSASSVESPTNLASHALSNSQHYTKQPCTSAPVDVDVLYPSERSDLLKLRDSTNSSLDLHQRWTGPPCLGDESRWVGVGCSNSHVVQLVLDGIQLTGLVPENFLHSVAFLTKLSLRNNSIFEALPALVGLLHLEDVSLSHNRFSDSIPSEYAELSTPTKLELQGNVLVRGFASNGVVSNQARVWGLKNDLIDVVWSTCATT</sequence>